<dbReference type="HOGENOM" id="CLU_059964_1_0_0"/>
<dbReference type="InterPro" id="IPR040442">
    <property type="entry name" value="Pyrv_kinase-like_dom_sf"/>
</dbReference>
<reference key="1">
    <citation type="submission" date="2010-11" db="EMBL/GenBank/DDBJ databases">
        <title>The complete sequence of chromosome of Isophaera pallida ATCC 43644.</title>
        <authorList>
            <consortium name="US DOE Joint Genome Institute (JGI-PGF)"/>
            <person name="Lucas S."/>
            <person name="Copeland A."/>
            <person name="Lapidus A."/>
            <person name="Bruce D."/>
            <person name="Goodwin L."/>
            <person name="Pitluck S."/>
            <person name="Kyrpides N."/>
            <person name="Mavromatis K."/>
            <person name="Pagani I."/>
            <person name="Ivanova N."/>
            <person name="Saunders E."/>
            <person name="Brettin T."/>
            <person name="Detter J.C."/>
            <person name="Han C."/>
            <person name="Tapia R."/>
            <person name="Land M."/>
            <person name="Hauser L."/>
            <person name="Markowitz V."/>
            <person name="Cheng J.-F."/>
            <person name="Hugenholtz P."/>
            <person name="Woyke T."/>
            <person name="Wu D."/>
            <person name="Eisen J.A."/>
        </authorList>
    </citation>
    <scope>NUCLEOTIDE SEQUENCE</scope>
    <source>
        <strain>ATCC 43644</strain>
    </source>
</reference>
<dbReference type="EC" id="4.1.3.39" evidence="5"/>
<name>E8R455_ISOPI</name>
<comment type="similarity">
    <text evidence="1">Belongs to the HpcH/HpaI aldolase family.</text>
</comment>
<dbReference type="Proteomes" id="UP000008631">
    <property type="component" value="Chromosome"/>
</dbReference>
<sequence>MRTNAVKAALKQGMPQVGTWLSLGNVVAARFLARAGFPWLTVDLEHSHTDIQTAAHMFAAIADAHTDCLPLARVPSARHDHIKRALDCGAMGVVVPMVMNGGEARMMVAATRYPPQGDRSVGGNLHALNADASPSVYYQRANNEILTVLQIEHIKAVEVADDITSVPGVDAIFVGPNDLAASMRAADGTPPTTDEFEAALAAIRQSCERHGVAPGLHVFSVEEAQQRIDQGWRFLALNSDLKFLLDAASAASRVFHPDRVSGDLAKY</sequence>
<dbReference type="OrthoDB" id="86160at2"/>
<dbReference type="EMBL" id="CP002353">
    <property type="protein sequence ID" value="ADV61642.1"/>
    <property type="molecule type" value="Genomic_DNA"/>
</dbReference>
<dbReference type="GO" id="GO:0008701">
    <property type="term" value="F:4-hydroxy-2-oxovalerate aldolase activity"/>
    <property type="evidence" value="ECO:0007669"/>
    <property type="project" value="UniProtKB-EC"/>
</dbReference>
<protein>
    <submittedName>
        <fullName evidence="5">4-hydroxy-2-oxovalerate aldolase</fullName>
        <ecNumber evidence="5">4.1.3.39</ecNumber>
    </submittedName>
</protein>
<dbReference type="STRING" id="575540.Isop_1054"/>
<evidence type="ECO:0000256" key="1">
    <source>
        <dbReference type="ARBA" id="ARBA00005568"/>
    </source>
</evidence>
<feature type="domain" description="HpcH/HpaI aldolase/citrate lyase" evidence="4">
    <location>
        <begin position="16"/>
        <end position="246"/>
    </location>
</feature>
<dbReference type="GO" id="GO:0046872">
    <property type="term" value="F:metal ion binding"/>
    <property type="evidence" value="ECO:0007669"/>
    <property type="project" value="UniProtKB-KW"/>
</dbReference>
<dbReference type="eggNOG" id="COG3836">
    <property type="taxonomic scope" value="Bacteria"/>
</dbReference>
<organism evidence="5 6">
    <name type="scientific">Isosphaera pallida (strain ATCC 43644 / DSM 9630 / IS1B)</name>
    <dbReference type="NCBI Taxonomy" id="575540"/>
    <lineage>
        <taxon>Bacteria</taxon>
        <taxon>Pseudomonadati</taxon>
        <taxon>Planctomycetota</taxon>
        <taxon>Planctomycetia</taxon>
        <taxon>Isosphaerales</taxon>
        <taxon>Isosphaeraceae</taxon>
        <taxon>Isosphaera</taxon>
    </lineage>
</organism>
<dbReference type="GO" id="GO:0005737">
    <property type="term" value="C:cytoplasm"/>
    <property type="evidence" value="ECO:0007669"/>
    <property type="project" value="TreeGrafter"/>
</dbReference>
<dbReference type="PANTHER" id="PTHR30502:SF0">
    <property type="entry name" value="PHOSPHOENOLPYRUVATE CARBOXYLASE FAMILY PROTEIN"/>
    <property type="match status" value="1"/>
</dbReference>
<dbReference type="SUPFAM" id="SSF51621">
    <property type="entry name" value="Phosphoenolpyruvate/pyruvate domain"/>
    <property type="match status" value="1"/>
</dbReference>
<dbReference type="InterPro" id="IPR015813">
    <property type="entry name" value="Pyrv/PenolPyrv_kinase-like_dom"/>
</dbReference>
<dbReference type="RefSeq" id="WP_013563931.1">
    <property type="nucleotide sequence ID" value="NC_014962.1"/>
</dbReference>
<keyword evidence="2" id="KW-0479">Metal-binding</keyword>
<evidence type="ECO:0000259" key="4">
    <source>
        <dbReference type="Pfam" id="PF03328"/>
    </source>
</evidence>
<evidence type="ECO:0000256" key="2">
    <source>
        <dbReference type="ARBA" id="ARBA00022723"/>
    </source>
</evidence>
<proteinExistence type="inferred from homology"/>
<dbReference type="KEGG" id="ipa:Isop_1054"/>
<accession>E8R455</accession>
<dbReference type="Pfam" id="PF03328">
    <property type="entry name" value="HpcH_HpaI"/>
    <property type="match status" value="1"/>
</dbReference>
<dbReference type="GO" id="GO:0016832">
    <property type="term" value="F:aldehyde-lyase activity"/>
    <property type="evidence" value="ECO:0007669"/>
    <property type="project" value="TreeGrafter"/>
</dbReference>
<dbReference type="InterPro" id="IPR050251">
    <property type="entry name" value="HpcH-HpaI_aldolase"/>
</dbReference>
<keyword evidence="3 5" id="KW-0456">Lyase</keyword>
<reference evidence="5 6" key="2">
    <citation type="journal article" date="2011" name="Stand. Genomic Sci.">
        <title>Complete genome sequence of Isosphaera pallida type strain (IS1B).</title>
        <authorList>
            <consortium name="US DOE Joint Genome Institute (JGI-PGF)"/>
            <person name="Goker M."/>
            <person name="Cleland D."/>
            <person name="Saunders E."/>
            <person name="Lapidus A."/>
            <person name="Nolan M."/>
            <person name="Lucas S."/>
            <person name="Hammon N."/>
            <person name="Deshpande S."/>
            <person name="Cheng J.F."/>
            <person name="Tapia R."/>
            <person name="Han C."/>
            <person name="Goodwin L."/>
            <person name="Pitluck S."/>
            <person name="Liolios K."/>
            <person name="Pagani I."/>
            <person name="Ivanova N."/>
            <person name="Mavromatis K."/>
            <person name="Pati A."/>
            <person name="Chen A."/>
            <person name="Palaniappan K."/>
            <person name="Land M."/>
            <person name="Hauser L."/>
            <person name="Chang Y.J."/>
            <person name="Jeffries C.D."/>
            <person name="Detter J.C."/>
            <person name="Beck B."/>
            <person name="Woyke T."/>
            <person name="Bristow J."/>
            <person name="Eisen J.A."/>
            <person name="Markowitz V."/>
            <person name="Hugenholtz P."/>
            <person name="Kyrpides N.C."/>
            <person name="Klenk H.P."/>
        </authorList>
    </citation>
    <scope>NUCLEOTIDE SEQUENCE [LARGE SCALE GENOMIC DNA]</scope>
    <source>
        <strain evidence="6">ATCC 43644 / DSM 9630 / IS1B</strain>
    </source>
</reference>
<dbReference type="InParanoid" id="E8R455"/>
<evidence type="ECO:0000313" key="5">
    <source>
        <dbReference type="EMBL" id="ADV61642.1"/>
    </source>
</evidence>
<evidence type="ECO:0000313" key="6">
    <source>
        <dbReference type="Proteomes" id="UP000008631"/>
    </source>
</evidence>
<dbReference type="InterPro" id="IPR005000">
    <property type="entry name" value="Aldolase/citrate-lyase_domain"/>
</dbReference>
<dbReference type="AlphaFoldDB" id="E8R455"/>
<keyword evidence="6" id="KW-1185">Reference proteome</keyword>
<evidence type="ECO:0000256" key="3">
    <source>
        <dbReference type="ARBA" id="ARBA00023239"/>
    </source>
</evidence>
<gene>
    <name evidence="5" type="ordered locus">Isop_1054</name>
</gene>
<dbReference type="PANTHER" id="PTHR30502">
    <property type="entry name" value="2-KETO-3-DEOXY-L-RHAMNONATE ALDOLASE"/>
    <property type="match status" value="1"/>
</dbReference>
<dbReference type="FunCoup" id="E8R455">
    <property type="interactions" value="194"/>
</dbReference>
<dbReference type="Gene3D" id="3.20.20.60">
    <property type="entry name" value="Phosphoenolpyruvate-binding domains"/>
    <property type="match status" value="1"/>
</dbReference>